<accession>A0A6G0RE25</accession>
<dbReference type="Proteomes" id="UP000486351">
    <property type="component" value="Unassembled WGS sequence"/>
</dbReference>
<comment type="caution">
    <text evidence="2">The sequence shown here is derived from an EMBL/GenBank/DDBJ whole genome shotgun (WGS) entry which is preliminary data.</text>
</comment>
<feature type="compositionally biased region" description="Low complexity" evidence="1">
    <location>
        <begin position="56"/>
        <end position="74"/>
    </location>
</feature>
<dbReference type="EMBL" id="QXFY01001022">
    <property type="protein sequence ID" value="KAE9331016.1"/>
    <property type="molecule type" value="Genomic_DNA"/>
</dbReference>
<organism evidence="2 3">
    <name type="scientific">Phytophthora fragariae</name>
    <dbReference type="NCBI Taxonomy" id="53985"/>
    <lineage>
        <taxon>Eukaryota</taxon>
        <taxon>Sar</taxon>
        <taxon>Stramenopiles</taxon>
        <taxon>Oomycota</taxon>
        <taxon>Peronosporomycetes</taxon>
        <taxon>Peronosporales</taxon>
        <taxon>Peronosporaceae</taxon>
        <taxon>Phytophthora</taxon>
    </lineage>
</organism>
<gene>
    <name evidence="2" type="ORF">PF008_g15607</name>
</gene>
<protein>
    <submittedName>
        <fullName evidence="2">Uncharacterized protein</fullName>
    </submittedName>
</protein>
<name>A0A6G0RE25_9STRA</name>
<feature type="region of interest" description="Disordered" evidence="1">
    <location>
        <begin position="56"/>
        <end position="87"/>
    </location>
</feature>
<evidence type="ECO:0000313" key="2">
    <source>
        <dbReference type="EMBL" id="KAE9331016.1"/>
    </source>
</evidence>
<proteinExistence type="predicted"/>
<evidence type="ECO:0000313" key="3">
    <source>
        <dbReference type="Proteomes" id="UP000486351"/>
    </source>
</evidence>
<sequence length="87" mass="9392">MGPVGIAGTGVSAAMGVAAHAQVCTLRWNYPAWARQDRTAPLPSSSRCIHRKTRLPPCSSLSSAASCQPSQARPSHLHCRSYRERHP</sequence>
<reference evidence="2 3" key="1">
    <citation type="submission" date="2018-09" db="EMBL/GenBank/DDBJ databases">
        <title>Genomic investigation of the strawberry pathogen Phytophthora fragariae indicates pathogenicity is determined by transcriptional variation in three key races.</title>
        <authorList>
            <person name="Adams T.M."/>
            <person name="Armitage A.D."/>
            <person name="Sobczyk M.K."/>
            <person name="Bates H.J."/>
            <person name="Dunwell J.M."/>
            <person name="Nellist C.F."/>
            <person name="Harrison R.J."/>
        </authorList>
    </citation>
    <scope>NUCLEOTIDE SEQUENCE [LARGE SCALE GENOMIC DNA]</scope>
    <source>
        <strain evidence="2 3">NOV-77</strain>
    </source>
</reference>
<evidence type="ECO:0000256" key="1">
    <source>
        <dbReference type="SAM" id="MobiDB-lite"/>
    </source>
</evidence>
<dbReference type="AlphaFoldDB" id="A0A6G0RE25"/>